<feature type="compositionally biased region" description="Pro residues" evidence="9">
    <location>
        <begin position="879"/>
        <end position="906"/>
    </location>
</feature>
<dbReference type="SUPFAM" id="SSF50044">
    <property type="entry name" value="SH3-domain"/>
    <property type="match status" value="1"/>
</dbReference>
<dbReference type="GO" id="GO:0120104">
    <property type="term" value="C:mitotic actomyosin contractile ring, proximal layer"/>
    <property type="evidence" value="ECO:0007669"/>
    <property type="project" value="TreeGrafter"/>
</dbReference>
<dbReference type="SMART" id="SM00055">
    <property type="entry name" value="FCH"/>
    <property type="match status" value="1"/>
</dbReference>
<feature type="domain" description="SH3" evidence="10">
    <location>
        <begin position="1148"/>
        <end position="1213"/>
    </location>
</feature>
<dbReference type="PANTHER" id="PTHR23065:SF7">
    <property type="entry name" value="NOSTRIN, ISOFORM H"/>
    <property type="match status" value="1"/>
</dbReference>
<dbReference type="Pfam" id="PF00018">
    <property type="entry name" value="SH3_1"/>
    <property type="match status" value="1"/>
</dbReference>
<feature type="region of interest" description="Disordered" evidence="9">
    <location>
        <begin position="305"/>
        <end position="325"/>
    </location>
</feature>
<sequence length="1235" mass="134024">MTRRQASTTSLTQYARAASPVGQGGTPDFCNSFWGFRDQGFDVLSRRMRGAIHTVEELRNFWKERLTGFLLGLLRAAIEEDYAKRMSKLSKFVLGKDEVGDLRRSLDSVRDETDKQATFHLTLAQQIRTELETPCAEFQSKQMHHKKTYLASIEKQCKAKQLQEQHVDKAREKYEQDCMKINSYTAQSSLVQGRDLEKINLKLERAKQSVQANEREFANFTRAFESTVQKWEQDWKAFCDGCQDLEEARMDFMKDNMWAYANLVSTVCVHDDESCERVRTSLEQMETEREIESFVSVYGTGSQIPDPPAFVNHQSPDATPSSAAQPTFRYANFARSSARDVPIQLHRNSTYIPPPTHEEELINTAGRGAGGGGAPRRGEAYTDSNNLARQPIQRNSVYGTSQQQQQQPHVNGTGHSPSSSQNHPNQNQISDMPGPSTSPGALGSSAPLQHRPTNAASSSSQSQPSYRPSPAAHDSQGEPIDPTAKTYIKVGNHAYEVDPLKDPQGNPGLSGSGSGATTRASVGSSVATKQNGVDPLQKQLEELQSGLFVSGNGRRNTIYRGQAQSAAGAGSSGENAAAGPSRHRNDSLSVGGALSRSPPTNSPSPAASGGGSQPPRDYRNSADLVVGPPPVANSRPASPNPPTANFMIPKNSNGPSGTEVVTDVLADYHQRLPGERNGRRASLMSQQMQSPTSANVGSGDGGGYGHGHSLSVGSQQGQGLIRAPSIGHAGIGAHGGQSRGNSPQPPPSRGPSPGPGEIVNAGNIPRSSPQPSPQQQPQQPQHRPPPQHPSQQQRRNSSYITPPSAGTPVRTTSPNPVGIALDPSGRVSHDEMAQRYQMQRGPTPQGHHQAYGGIQQPPQPQPQQQQQRRSSWLAGTPAGAPPPSMAPPVQPAYSPVPPPPPPPPPQIANMYQVPPPPTQQPQQGYMTPAPGQHGMYNQYSQQQQPAGFQHPPPQSQPHSAYAVMNNALVNRQQRANSVGGNGYNGGSVPSSQSSSSLAVRTEGYGASSPGPGAVVHVGRSPSPQPPVHPMPPQIQQIHQMPQQVQQIPMTHQHQHQQQLPVSAFQAVQQQMQGQGQQGQITQGRYSAPPQQPQQQQIGQTTEDGTPILFYVFFANAFPGEGRLIGSFASLAYYTSVECGGLYMQGRYLLGKSVKALYDYQATIEEEFDFQTEDIIAVTATPDDGWWSGELLDEARRQRGRHIFPSNFVYLSMDRGRIEDQEDVRPVQPRTFEFQC</sequence>
<feature type="compositionally biased region" description="Low complexity" evidence="9">
    <location>
        <begin position="515"/>
        <end position="525"/>
    </location>
</feature>
<protein>
    <submittedName>
        <fullName evidence="12">Uncharacterized protein</fullName>
    </submittedName>
</protein>
<feature type="compositionally biased region" description="Polar residues" evidence="9">
    <location>
        <begin position="935"/>
        <end position="946"/>
    </location>
</feature>
<evidence type="ECO:0000256" key="4">
    <source>
        <dbReference type="ARBA" id="ARBA00022553"/>
    </source>
</evidence>
<feature type="region of interest" description="Disordered" evidence="9">
    <location>
        <begin position="975"/>
        <end position="1014"/>
    </location>
</feature>
<dbReference type="OrthoDB" id="19092at2759"/>
<evidence type="ECO:0000313" key="13">
    <source>
        <dbReference type="Proteomes" id="UP000559027"/>
    </source>
</evidence>
<dbReference type="Gene3D" id="1.20.1270.60">
    <property type="entry name" value="Arfaptin homology (AH) domain/BAR domain"/>
    <property type="match status" value="1"/>
</dbReference>
<evidence type="ECO:0000256" key="9">
    <source>
        <dbReference type="SAM" id="MobiDB-lite"/>
    </source>
</evidence>
<feature type="region of interest" description="Disordered" evidence="9">
    <location>
        <begin position="671"/>
        <end position="959"/>
    </location>
</feature>
<organism evidence="12 13">
    <name type="scientific">Leucocoprinus leucothites</name>
    <dbReference type="NCBI Taxonomy" id="201217"/>
    <lineage>
        <taxon>Eukaryota</taxon>
        <taxon>Fungi</taxon>
        <taxon>Dikarya</taxon>
        <taxon>Basidiomycota</taxon>
        <taxon>Agaricomycotina</taxon>
        <taxon>Agaricomycetes</taxon>
        <taxon>Agaricomycetidae</taxon>
        <taxon>Agaricales</taxon>
        <taxon>Agaricineae</taxon>
        <taxon>Agaricaceae</taxon>
        <taxon>Leucocoprinus</taxon>
    </lineage>
</organism>
<feature type="compositionally biased region" description="Polar residues" evidence="9">
    <location>
        <begin position="312"/>
        <end position="325"/>
    </location>
</feature>
<dbReference type="GO" id="GO:0005543">
    <property type="term" value="F:phospholipid binding"/>
    <property type="evidence" value="ECO:0007669"/>
    <property type="project" value="TreeGrafter"/>
</dbReference>
<feature type="compositionally biased region" description="Low complexity" evidence="9">
    <location>
        <begin position="415"/>
        <end position="428"/>
    </location>
</feature>
<evidence type="ECO:0000259" key="10">
    <source>
        <dbReference type="PROSITE" id="PS50002"/>
    </source>
</evidence>
<dbReference type="SMART" id="SM00326">
    <property type="entry name" value="SH3"/>
    <property type="match status" value="1"/>
</dbReference>
<feature type="compositionally biased region" description="Polar residues" evidence="9">
    <location>
        <begin position="683"/>
        <end position="695"/>
    </location>
</feature>
<evidence type="ECO:0000256" key="3">
    <source>
        <dbReference type="ARBA" id="ARBA00022490"/>
    </source>
</evidence>
<feature type="compositionally biased region" description="Low complexity" evidence="9">
    <location>
        <begin position="455"/>
        <end position="472"/>
    </location>
</feature>
<gene>
    <name evidence="12" type="ORF">D9756_005550</name>
</gene>
<keyword evidence="2 6" id="KW-0728">SH3 domain</keyword>
<feature type="region of interest" description="Disordered" evidence="9">
    <location>
        <begin position="1070"/>
        <end position="1099"/>
    </location>
</feature>
<evidence type="ECO:0000313" key="12">
    <source>
        <dbReference type="EMBL" id="KAF5355108.1"/>
    </source>
</evidence>
<keyword evidence="5" id="KW-0206">Cytoskeleton</keyword>
<dbReference type="GO" id="GO:0030036">
    <property type="term" value="P:actin cytoskeleton organization"/>
    <property type="evidence" value="ECO:0007669"/>
    <property type="project" value="UniProtKB-ARBA"/>
</dbReference>
<dbReference type="FunFam" id="2.30.30.40:FF:000312">
    <property type="entry name" value="Related to Cell division control protein 15"/>
    <property type="match status" value="1"/>
</dbReference>
<feature type="region of interest" description="Disordered" evidence="9">
    <location>
        <begin position="497"/>
        <end position="530"/>
    </location>
</feature>
<evidence type="ECO:0000256" key="2">
    <source>
        <dbReference type="ARBA" id="ARBA00022443"/>
    </source>
</evidence>
<dbReference type="AlphaFoldDB" id="A0A8H5G075"/>
<feature type="region of interest" description="Disordered" evidence="9">
    <location>
        <begin position="362"/>
        <end position="381"/>
    </location>
</feature>
<reference evidence="12 13" key="1">
    <citation type="journal article" date="2020" name="ISME J.">
        <title>Uncovering the hidden diversity of litter-decomposition mechanisms in mushroom-forming fungi.</title>
        <authorList>
            <person name="Floudas D."/>
            <person name="Bentzer J."/>
            <person name="Ahren D."/>
            <person name="Johansson T."/>
            <person name="Persson P."/>
            <person name="Tunlid A."/>
        </authorList>
    </citation>
    <scope>NUCLEOTIDE SEQUENCE [LARGE SCALE GENOMIC DNA]</scope>
    <source>
        <strain evidence="12 13">CBS 146.42</strain>
    </source>
</reference>
<keyword evidence="7 8" id="KW-0175">Coiled coil</keyword>
<dbReference type="Pfam" id="PF00611">
    <property type="entry name" value="FCH"/>
    <property type="match status" value="1"/>
</dbReference>
<dbReference type="InterPro" id="IPR031160">
    <property type="entry name" value="F_BAR_dom"/>
</dbReference>
<accession>A0A8H5G075</accession>
<comment type="subcellular location">
    <subcellularLocation>
        <location evidence="1">Cytoplasm</location>
        <location evidence="1">Cytoskeleton</location>
    </subcellularLocation>
</comment>
<name>A0A8H5G075_9AGAR</name>
<feature type="compositionally biased region" description="Gly residues" evidence="9">
    <location>
        <begin position="729"/>
        <end position="738"/>
    </location>
</feature>
<dbReference type="SUPFAM" id="SSF103657">
    <property type="entry name" value="BAR/IMD domain-like"/>
    <property type="match status" value="1"/>
</dbReference>
<dbReference type="Gene3D" id="2.30.30.40">
    <property type="entry name" value="SH3 Domains"/>
    <property type="match status" value="1"/>
</dbReference>
<dbReference type="PROSITE" id="PS50002">
    <property type="entry name" value="SH3"/>
    <property type="match status" value="1"/>
</dbReference>
<feature type="domain" description="F-BAR" evidence="11">
    <location>
        <begin position="75"/>
        <end position="290"/>
    </location>
</feature>
<dbReference type="PANTHER" id="PTHR23065">
    <property type="entry name" value="PROLINE-SERINE-THREONINE PHOSPHATASE INTERACTING PROTEIN 1"/>
    <property type="match status" value="1"/>
</dbReference>
<feature type="compositionally biased region" description="Low complexity" evidence="9">
    <location>
        <begin position="595"/>
        <end position="607"/>
    </location>
</feature>
<feature type="compositionally biased region" description="Low complexity" evidence="9">
    <location>
        <begin position="1070"/>
        <end position="1083"/>
    </location>
</feature>
<proteinExistence type="predicted"/>
<dbReference type="EMBL" id="JAACJO010000008">
    <property type="protein sequence ID" value="KAF5355108.1"/>
    <property type="molecule type" value="Genomic_DNA"/>
</dbReference>
<feature type="region of interest" description="Disordered" evidence="9">
    <location>
        <begin position="1"/>
        <end position="22"/>
    </location>
</feature>
<evidence type="ECO:0000256" key="7">
    <source>
        <dbReference type="PROSITE-ProRule" id="PRU01077"/>
    </source>
</evidence>
<dbReference type="PROSITE" id="PS51741">
    <property type="entry name" value="F_BAR"/>
    <property type="match status" value="1"/>
</dbReference>
<dbReference type="InterPro" id="IPR027267">
    <property type="entry name" value="AH/BAR_dom_sf"/>
</dbReference>
<evidence type="ECO:0000259" key="11">
    <source>
        <dbReference type="PROSITE" id="PS51741"/>
    </source>
</evidence>
<feature type="region of interest" description="Disordered" evidence="9">
    <location>
        <begin position="397"/>
        <end position="483"/>
    </location>
</feature>
<feature type="compositionally biased region" description="Pro residues" evidence="9">
    <location>
        <begin position="743"/>
        <end position="754"/>
    </location>
</feature>
<feature type="compositionally biased region" description="Low complexity" evidence="9">
    <location>
        <begin position="986"/>
        <end position="996"/>
    </location>
</feature>
<comment type="caution">
    <text evidence="12">The sequence shown here is derived from an EMBL/GenBank/DDBJ whole genome shotgun (WGS) entry which is preliminary data.</text>
</comment>
<dbReference type="GO" id="GO:0009898">
    <property type="term" value="C:cytoplasmic side of plasma membrane"/>
    <property type="evidence" value="ECO:0007669"/>
    <property type="project" value="TreeGrafter"/>
</dbReference>
<keyword evidence="4" id="KW-0597">Phosphoprotein</keyword>
<feature type="region of interest" description="Disordered" evidence="9">
    <location>
        <begin position="563"/>
        <end position="659"/>
    </location>
</feature>
<dbReference type="InterPro" id="IPR001060">
    <property type="entry name" value="FCH_dom"/>
</dbReference>
<dbReference type="CDD" id="cd00174">
    <property type="entry name" value="SH3"/>
    <property type="match status" value="1"/>
</dbReference>
<dbReference type="InterPro" id="IPR036028">
    <property type="entry name" value="SH3-like_dom_sf"/>
</dbReference>
<feature type="compositionally biased region" description="Polar residues" evidence="9">
    <location>
        <begin position="1"/>
        <end position="13"/>
    </location>
</feature>
<dbReference type="Proteomes" id="UP000559027">
    <property type="component" value="Unassembled WGS sequence"/>
</dbReference>
<evidence type="ECO:0000256" key="6">
    <source>
        <dbReference type="PROSITE-ProRule" id="PRU00192"/>
    </source>
</evidence>
<feature type="coiled-coil region" evidence="8">
    <location>
        <begin position="196"/>
        <end position="223"/>
    </location>
</feature>
<evidence type="ECO:0000256" key="8">
    <source>
        <dbReference type="SAM" id="Coils"/>
    </source>
</evidence>
<dbReference type="CDD" id="cd07651">
    <property type="entry name" value="F-BAR_PombeCdc15_like"/>
    <property type="match status" value="1"/>
</dbReference>
<keyword evidence="13" id="KW-1185">Reference proteome</keyword>
<keyword evidence="3" id="KW-0963">Cytoplasm</keyword>
<feature type="compositionally biased region" description="Low complexity" evidence="9">
    <location>
        <begin position="563"/>
        <end position="579"/>
    </location>
</feature>
<dbReference type="InterPro" id="IPR001452">
    <property type="entry name" value="SH3_domain"/>
</dbReference>
<evidence type="ECO:0000256" key="1">
    <source>
        <dbReference type="ARBA" id="ARBA00004245"/>
    </source>
</evidence>
<evidence type="ECO:0000256" key="5">
    <source>
        <dbReference type="ARBA" id="ARBA00023212"/>
    </source>
</evidence>